<feature type="region of interest" description="Disordered" evidence="2">
    <location>
        <begin position="283"/>
        <end position="359"/>
    </location>
</feature>
<dbReference type="Proteomes" id="UP000664521">
    <property type="component" value="Unassembled WGS sequence"/>
</dbReference>
<evidence type="ECO:0008006" key="5">
    <source>
        <dbReference type="Google" id="ProtNLM"/>
    </source>
</evidence>
<gene>
    <name evidence="3" type="ORF">HETSPECPRED_007133</name>
</gene>
<proteinExistence type="predicted"/>
<dbReference type="OrthoDB" id="5391053at2759"/>
<reference evidence="3" key="1">
    <citation type="submission" date="2021-03" db="EMBL/GenBank/DDBJ databases">
        <authorList>
            <person name="Tagirdzhanova G."/>
        </authorList>
    </citation>
    <scope>NUCLEOTIDE SEQUENCE</scope>
</reference>
<accession>A0A8H3ELA9</accession>
<evidence type="ECO:0000256" key="1">
    <source>
        <dbReference type="SAM" id="Coils"/>
    </source>
</evidence>
<dbReference type="AlphaFoldDB" id="A0A8H3ELA9"/>
<sequence>MSSSKTGNIMKRVIRKYNASYGFSDLADTKTMKEALTISGHLSNFLRLFGKGFGDDCPGPDVRLRLLEEGVMEGYGAPMRIDAHTQTPDHWVTGSPQYNMSDEEQILGESIERSSFESSMQVDLLNHELPKESHPPETPESTVDAETPQTILYPTSTRVVLVDDRVLFALTKETIDQFHQLIVANRSLEQCQAKFRDAKGEAEIGQSFIENAESQINDAQLPEHFRNRVEQNLKQRRPAIEDDIQRKIDLKRELGLQKAHVAFQRAELDDMFEQIMTEAGIIDQPGDDSSVLEPQQNQDVPETNNDDAEGYEGDDHEIQEPPEMDDVLPESRKASSDVQDTFKPPESEEEIAQQEHTQAWENLQLAGQQFDRREEAYNEDVAEHAASGKYSRTEVDLFHYQLGAALTKDLREAEEEFERTRARCEALGIQITSSTAGSEEFFDDQGDRESQDATQEIGRIDRDRIEKWVTQVAEAERPSSEEPPSPSAADDIEWESQSVNMSDSCSTWAHNPKERKLILKYQREQQLLRASVASRVDESAE</sequence>
<evidence type="ECO:0000256" key="2">
    <source>
        <dbReference type="SAM" id="MobiDB-lite"/>
    </source>
</evidence>
<feature type="compositionally biased region" description="Acidic residues" evidence="2">
    <location>
        <begin position="304"/>
        <end position="328"/>
    </location>
</feature>
<protein>
    <recommendedName>
        <fullName evidence="5">DUF3835 domain-containing protein</fullName>
    </recommendedName>
</protein>
<organism evidence="3 4">
    <name type="scientific">Heterodermia speciosa</name>
    <dbReference type="NCBI Taxonomy" id="116794"/>
    <lineage>
        <taxon>Eukaryota</taxon>
        <taxon>Fungi</taxon>
        <taxon>Dikarya</taxon>
        <taxon>Ascomycota</taxon>
        <taxon>Pezizomycotina</taxon>
        <taxon>Lecanoromycetes</taxon>
        <taxon>OSLEUM clade</taxon>
        <taxon>Lecanoromycetidae</taxon>
        <taxon>Caliciales</taxon>
        <taxon>Physciaceae</taxon>
        <taxon>Heterodermia</taxon>
    </lineage>
</organism>
<keyword evidence="4" id="KW-1185">Reference proteome</keyword>
<feature type="compositionally biased region" description="Polar residues" evidence="2">
    <location>
        <begin position="292"/>
        <end position="303"/>
    </location>
</feature>
<comment type="caution">
    <text evidence="3">The sequence shown here is derived from an EMBL/GenBank/DDBJ whole genome shotgun (WGS) entry which is preliminary data.</text>
</comment>
<evidence type="ECO:0000313" key="4">
    <source>
        <dbReference type="Proteomes" id="UP000664521"/>
    </source>
</evidence>
<dbReference type="EMBL" id="CAJPDS010000005">
    <property type="protein sequence ID" value="CAF9907458.1"/>
    <property type="molecule type" value="Genomic_DNA"/>
</dbReference>
<feature type="compositionally biased region" description="Polar residues" evidence="2">
    <location>
        <begin position="495"/>
        <end position="508"/>
    </location>
</feature>
<feature type="region of interest" description="Disordered" evidence="2">
    <location>
        <begin position="472"/>
        <end position="508"/>
    </location>
</feature>
<feature type="region of interest" description="Disordered" evidence="2">
    <location>
        <begin position="434"/>
        <end position="458"/>
    </location>
</feature>
<evidence type="ECO:0000313" key="3">
    <source>
        <dbReference type="EMBL" id="CAF9907458.1"/>
    </source>
</evidence>
<keyword evidence="1" id="KW-0175">Coiled coil</keyword>
<name>A0A8H3ELA9_9LECA</name>
<feature type="coiled-coil region" evidence="1">
    <location>
        <begin position="403"/>
        <end position="430"/>
    </location>
</feature>